<evidence type="ECO:0000256" key="1">
    <source>
        <dbReference type="SAM" id="MobiDB-lite"/>
    </source>
</evidence>
<keyword evidence="3" id="KW-1185">Reference proteome</keyword>
<dbReference type="PANTHER" id="PTHR46452">
    <property type="entry name" value="TRANSCRIPTION INITIATION FACTOR TFIID SUBUNIT 3"/>
    <property type="match status" value="1"/>
</dbReference>
<name>A0ABQ8J7W1_DERPT</name>
<feature type="compositionally biased region" description="Low complexity" evidence="1">
    <location>
        <begin position="324"/>
        <end position="333"/>
    </location>
</feature>
<reference evidence="2 3" key="1">
    <citation type="journal article" date="2018" name="J. Allergy Clin. Immunol.">
        <title>High-quality assembly of Dermatophagoides pteronyssinus genome and transcriptome reveals a wide range of novel allergens.</title>
        <authorList>
            <person name="Liu X.Y."/>
            <person name="Yang K.Y."/>
            <person name="Wang M.Q."/>
            <person name="Kwok J.S."/>
            <person name="Zeng X."/>
            <person name="Yang Z."/>
            <person name="Xiao X.J."/>
            <person name="Lau C.P."/>
            <person name="Li Y."/>
            <person name="Huang Z.M."/>
            <person name="Ba J.G."/>
            <person name="Yim A.K."/>
            <person name="Ouyang C.Y."/>
            <person name="Ngai S.M."/>
            <person name="Chan T.F."/>
            <person name="Leung E.L."/>
            <person name="Liu L."/>
            <person name="Liu Z.G."/>
            <person name="Tsui S.K."/>
        </authorList>
    </citation>
    <scope>NUCLEOTIDE SEQUENCE [LARGE SCALE GENOMIC DNA]</scope>
    <source>
        <strain evidence="2">Derp</strain>
    </source>
</reference>
<feature type="compositionally biased region" description="Basic and acidic residues" evidence="1">
    <location>
        <begin position="420"/>
        <end position="436"/>
    </location>
</feature>
<evidence type="ECO:0000313" key="2">
    <source>
        <dbReference type="EMBL" id="KAH9418451.1"/>
    </source>
</evidence>
<feature type="compositionally biased region" description="Basic and acidic residues" evidence="1">
    <location>
        <begin position="1"/>
        <end position="11"/>
    </location>
</feature>
<sequence length="653" mass="75525">MSKATNEDRIQDTSLLFKNPFVSETKMKSDQQNDHPKDQPKDQFKDQPKDQSKDQPKDLKKQISQPKIEMIGMNRNQDMIKEANETIQDAYCYLKTRESQISLRSVSHMSIGASLEYILYYKIGHLFIRPMGVFSGIIIDYFYEIIPYSFRRSNGELDWLKYLANDLTLAYDYNFITGTLSETPNSIMIMANDNGKVFVFGEMYRGFVFGSPSTLELKGRLYMGQTSTDGSVKEELMKSSCIVEVNKGSMVVFICDFSHIIILPDTDCQMNVQALVKEPAKTQKKTKKITPKTPERKSKRKTPSRKKLKSKPKNLKISIRETTKTTTTTTGEIKPIKTETKSFSLPEKSSEKMIIKIPMLHEVQNIIKSFDLIKDEIKTKSHTKLSELKKKGASQLSLTKTKEKSKKEKSKKERSKKERSKKERSNKELSKKERSKKERSKKERSKKDRSKSRLSPAKTIQELSKKELSKKEVSKKELSKKDLSKKDLSKKEVSKKEKSKKEKSKIEKSKKEKSKIEKSKKEKSKKEKSKKERSKKERSKKDRSKSRLSPAKTMMVNKVSSKIKKHRKSKSRLLSKSKLGMFFRRKSRSKKESSKSLKARKSIVKLKSLKAKKSIVKLKSLNKNLEKKKSVNSLTKTKTIKSQKTKMKMNKTK</sequence>
<proteinExistence type="predicted"/>
<feature type="compositionally biased region" description="Basic residues" evidence="1">
    <location>
        <begin position="437"/>
        <end position="452"/>
    </location>
</feature>
<feature type="compositionally biased region" description="Basic residues" evidence="1">
    <location>
        <begin position="638"/>
        <end position="653"/>
    </location>
</feature>
<evidence type="ECO:0000313" key="3">
    <source>
        <dbReference type="Proteomes" id="UP000887458"/>
    </source>
</evidence>
<reference evidence="2 3" key="2">
    <citation type="journal article" date="2022" name="Mol. Biol. Evol.">
        <title>Comparative Genomics Reveals Insights into the Divergent Evolution of Astigmatic Mites and Household Pest Adaptations.</title>
        <authorList>
            <person name="Xiong Q."/>
            <person name="Wan A.T."/>
            <person name="Liu X."/>
            <person name="Fung C.S."/>
            <person name="Xiao X."/>
            <person name="Malainual N."/>
            <person name="Hou J."/>
            <person name="Wang L."/>
            <person name="Wang M."/>
            <person name="Yang K.Y."/>
            <person name="Cui Y."/>
            <person name="Leung E.L."/>
            <person name="Nong W."/>
            <person name="Shin S.K."/>
            <person name="Au S.W."/>
            <person name="Jeong K.Y."/>
            <person name="Chew F.T."/>
            <person name="Hui J.H."/>
            <person name="Leung T.F."/>
            <person name="Tungtrongchitr A."/>
            <person name="Zhong N."/>
            <person name="Liu Z."/>
            <person name="Tsui S.K."/>
        </authorList>
    </citation>
    <scope>NUCLEOTIDE SEQUENCE [LARGE SCALE GENOMIC DNA]</scope>
    <source>
        <strain evidence="2">Derp</strain>
    </source>
</reference>
<feature type="region of interest" description="Disordered" evidence="1">
    <location>
        <begin position="632"/>
        <end position="653"/>
    </location>
</feature>
<feature type="compositionally biased region" description="Basic residues" evidence="1">
    <location>
        <begin position="561"/>
        <end position="575"/>
    </location>
</feature>
<comment type="caution">
    <text evidence="2">The sequence shown here is derived from an EMBL/GenBank/DDBJ whole genome shotgun (WGS) entry which is preliminary data.</text>
</comment>
<feature type="compositionally biased region" description="Basic residues" evidence="1">
    <location>
        <begin position="297"/>
        <end position="314"/>
    </location>
</feature>
<feature type="compositionally biased region" description="Basic residues" evidence="1">
    <location>
        <begin position="407"/>
        <end position="419"/>
    </location>
</feature>
<organism evidence="2 3">
    <name type="scientific">Dermatophagoides pteronyssinus</name>
    <name type="common">European house dust mite</name>
    <dbReference type="NCBI Taxonomy" id="6956"/>
    <lineage>
        <taxon>Eukaryota</taxon>
        <taxon>Metazoa</taxon>
        <taxon>Ecdysozoa</taxon>
        <taxon>Arthropoda</taxon>
        <taxon>Chelicerata</taxon>
        <taxon>Arachnida</taxon>
        <taxon>Acari</taxon>
        <taxon>Acariformes</taxon>
        <taxon>Sarcoptiformes</taxon>
        <taxon>Astigmata</taxon>
        <taxon>Psoroptidia</taxon>
        <taxon>Analgoidea</taxon>
        <taxon>Pyroglyphidae</taxon>
        <taxon>Dermatophagoidinae</taxon>
        <taxon>Dermatophagoides</taxon>
    </lineage>
</organism>
<dbReference type="PANTHER" id="PTHR46452:SF1">
    <property type="entry name" value="TRANSCRIPTION INITIATION FACTOR TFIID SUBUNIT 3"/>
    <property type="match status" value="1"/>
</dbReference>
<dbReference type="EMBL" id="NJHN03000063">
    <property type="protein sequence ID" value="KAH9418451.1"/>
    <property type="molecule type" value="Genomic_DNA"/>
</dbReference>
<feature type="region of interest" description="Disordered" evidence="1">
    <location>
        <begin position="386"/>
        <end position="599"/>
    </location>
</feature>
<feature type="region of interest" description="Disordered" evidence="1">
    <location>
        <begin position="279"/>
        <end position="347"/>
    </location>
</feature>
<dbReference type="Proteomes" id="UP000887458">
    <property type="component" value="Unassembled WGS sequence"/>
</dbReference>
<protein>
    <submittedName>
        <fullName evidence="2">Uncharacterized protein</fullName>
    </submittedName>
</protein>
<feature type="compositionally biased region" description="Basic and acidic residues" evidence="1">
    <location>
        <begin position="463"/>
        <end position="520"/>
    </location>
</feature>
<accession>A0ABQ8J7W1</accession>
<feature type="compositionally biased region" description="Basic and acidic residues" evidence="1">
    <location>
        <begin position="25"/>
        <end position="61"/>
    </location>
</feature>
<gene>
    <name evidence="2" type="ORF">DERP_011313</name>
</gene>
<feature type="compositionally biased region" description="Basic residues" evidence="1">
    <location>
        <begin position="521"/>
        <end position="546"/>
    </location>
</feature>
<feature type="region of interest" description="Disordered" evidence="1">
    <location>
        <begin position="1"/>
        <end position="67"/>
    </location>
</feature>